<feature type="compositionally biased region" description="Basic and acidic residues" evidence="3">
    <location>
        <begin position="232"/>
        <end position="251"/>
    </location>
</feature>
<feature type="region of interest" description="Disordered" evidence="3">
    <location>
        <begin position="232"/>
        <end position="270"/>
    </location>
</feature>
<dbReference type="InterPro" id="IPR018862">
    <property type="entry name" value="eIF4E-T"/>
</dbReference>
<feature type="compositionally biased region" description="Basic and acidic residues" evidence="3">
    <location>
        <begin position="166"/>
        <end position="192"/>
    </location>
</feature>
<feature type="region of interest" description="Disordered" evidence="3">
    <location>
        <begin position="746"/>
        <end position="767"/>
    </location>
</feature>
<feature type="compositionally biased region" description="Polar residues" evidence="3">
    <location>
        <begin position="937"/>
        <end position="949"/>
    </location>
</feature>
<feature type="compositionally biased region" description="Basic and acidic residues" evidence="3">
    <location>
        <begin position="261"/>
        <end position="270"/>
    </location>
</feature>
<dbReference type="RefSeq" id="XP_065664108.1">
    <property type="nucleotide sequence ID" value="XM_065808036.1"/>
</dbReference>
<feature type="compositionally biased region" description="Low complexity" evidence="3">
    <location>
        <begin position="796"/>
        <end position="813"/>
    </location>
</feature>
<dbReference type="GeneID" id="100200187"/>
<keyword evidence="4" id="KW-1185">Reference proteome</keyword>
<feature type="region of interest" description="Disordered" evidence="3">
    <location>
        <begin position="877"/>
        <end position="958"/>
    </location>
</feature>
<dbReference type="PANTHER" id="PTHR12269:SF1">
    <property type="entry name" value="EUKARYOTIC TRANSLATION INITIATION FACTOR 4E TRANSPORTER"/>
    <property type="match status" value="1"/>
</dbReference>
<gene>
    <name evidence="5" type="primary">LOC100200187</name>
</gene>
<evidence type="ECO:0000313" key="5">
    <source>
        <dbReference type="RefSeq" id="XP_065664108.1"/>
    </source>
</evidence>
<proteinExistence type="predicted"/>
<sequence>MNLDEVPAPEDLKVDLSSINNGNISNKTDLLDEKSLVESNNKYVYTKEEMLQLRSSMKAIPKPCCLDEDFFTREGIWDPEAWHKSSTSRSESPLVESKLASEGKKIQVDQIELAPRRKSFHQGCQVRSTTETCQVRPTTDRIEKSVPRTIFEKKSRLTGRASAQRKSLESKYREQNDEKHDKKNHWDIKHENTGLYKENRTDEKFKDSHRDRFEKSCEKAVIRDRTEITKKEKREEKEAKERPLKNEKDSQKSSLKGGKYRLSENEERYPEWMTDAPTNQIEVIELGGFKDIEEEKKAYAKKKGLQKSDVVTENEMKPSKPVEAVKKDSEKKSATPSDKMFDINEFFNEVNYYPPHLFHEDMVNGDGVKSRFTQWFQNQSRSSSRNSCSSNNNGSRPSSATFLPDEIFSGHSQSPVVPYFTPIQPAVNSSVVSGGTRVQSSNLLNIIQRHSESEHQKKEIRGRLNVLELEQNVRLEAENANNQSAFELFVQSMKASGQLPEKPAPVITGLPDHLLPKPPIGTSPTFEKLKRALSRSPSPVQIVQAVSTVANIIASNPAIDTELALLHSIDHLKQNQSLNLVGDKTSVDSFEFNNSVFDDFNTTNPALLKKNATQFMPTSVLKKLHSEKSLEGNDSMITHPDHSVINLSSNYPDVVSSVKNNPIESELDQLLSTPDRSSFKTLAKDSSVFYHSLPATPQQLPTLASHSISAPGTPGHRDNNDPPPVHRFPIANSKLADTYQSLLQTSPSAFDPINTNKNPRVGVIGSRPVKDSALESLAPYNDSSRGFADPRLAPGNNSARSLSSSVSNTNNISQLSSSTKPPFRHPVMQSTPSNAPQSQQQQLLHAQRMAQIQQAQLHQQQKLQQIVQQANQQKLKQTEQEKQFPVGIRPLLPDPEPFSQHRHPADSRYQQQQQEQIQLFRQKQQTNIQPQPPVSQLPGNNSFNNSSRTALYPTHQGVPHNLQMPLQQSVGLPANFGRSPQNLSGVNLAAQALMQQQLLERARMFAQAHLMQQQPQIMHAALIAQAALVRSQAQAAAMMQLNPRNIQAMAEQMGIRTNKPNSYINKNSQSFSATPSNASSDDFLTKWFSKDILQQVPPKTAELKGANVVSVEEVEKVQRVS</sequence>
<comment type="subcellular location">
    <subcellularLocation>
        <location evidence="1">Cytoplasm</location>
    </subcellularLocation>
</comment>
<evidence type="ECO:0000313" key="4">
    <source>
        <dbReference type="Proteomes" id="UP001652625"/>
    </source>
</evidence>
<feature type="compositionally biased region" description="Low complexity" evidence="3">
    <location>
        <begin position="829"/>
        <end position="846"/>
    </location>
</feature>
<dbReference type="Pfam" id="PF10477">
    <property type="entry name" value="EIF4E-T"/>
    <property type="match status" value="1"/>
</dbReference>
<dbReference type="PANTHER" id="PTHR12269">
    <property type="entry name" value="EUKARYOTIC TRANSLATION INITIATION FACTOR 4E TRANSPORTER"/>
    <property type="match status" value="1"/>
</dbReference>
<feature type="region of interest" description="Disordered" evidence="3">
    <location>
        <begin position="780"/>
        <end position="846"/>
    </location>
</feature>
<evidence type="ECO:0000256" key="3">
    <source>
        <dbReference type="SAM" id="MobiDB-lite"/>
    </source>
</evidence>
<protein>
    <submittedName>
        <fullName evidence="5">Uncharacterized protein LOC100200187 isoform X2</fullName>
    </submittedName>
</protein>
<evidence type="ECO:0000256" key="2">
    <source>
        <dbReference type="ARBA" id="ARBA00022490"/>
    </source>
</evidence>
<name>A0ABM4CQI1_HYDVU</name>
<feature type="compositionally biased region" description="Basic and acidic residues" evidence="3">
    <location>
        <begin position="314"/>
        <end position="333"/>
    </location>
</feature>
<feature type="compositionally biased region" description="Low complexity" evidence="3">
    <location>
        <begin position="910"/>
        <end position="925"/>
    </location>
</feature>
<feature type="compositionally biased region" description="Polar residues" evidence="3">
    <location>
        <begin position="746"/>
        <end position="758"/>
    </location>
</feature>
<feature type="region of interest" description="Disordered" evidence="3">
    <location>
        <begin position="704"/>
        <end position="728"/>
    </location>
</feature>
<evidence type="ECO:0000256" key="1">
    <source>
        <dbReference type="ARBA" id="ARBA00004496"/>
    </source>
</evidence>
<feature type="region of interest" description="Disordered" evidence="3">
    <location>
        <begin position="300"/>
        <end position="336"/>
    </location>
</feature>
<feature type="region of interest" description="Disordered" evidence="3">
    <location>
        <begin position="151"/>
        <end position="192"/>
    </location>
</feature>
<feature type="compositionally biased region" description="Low complexity" evidence="3">
    <location>
        <begin position="379"/>
        <end position="399"/>
    </location>
</feature>
<organism evidence="4 5">
    <name type="scientific">Hydra vulgaris</name>
    <name type="common">Hydra</name>
    <name type="synonym">Hydra attenuata</name>
    <dbReference type="NCBI Taxonomy" id="6087"/>
    <lineage>
        <taxon>Eukaryota</taxon>
        <taxon>Metazoa</taxon>
        <taxon>Cnidaria</taxon>
        <taxon>Hydrozoa</taxon>
        <taxon>Hydroidolina</taxon>
        <taxon>Anthoathecata</taxon>
        <taxon>Aplanulata</taxon>
        <taxon>Hydridae</taxon>
        <taxon>Hydra</taxon>
    </lineage>
</organism>
<accession>A0ABM4CQI1</accession>
<reference evidence="5" key="1">
    <citation type="submission" date="2025-08" db="UniProtKB">
        <authorList>
            <consortium name="RefSeq"/>
        </authorList>
    </citation>
    <scope>IDENTIFICATION</scope>
</reference>
<feature type="region of interest" description="Disordered" evidence="3">
    <location>
        <begin position="379"/>
        <end position="407"/>
    </location>
</feature>
<keyword evidence="2" id="KW-0963">Cytoplasm</keyword>
<dbReference type="Proteomes" id="UP001652625">
    <property type="component" value="Chromosome 10"/>
</dbReference>